<organism evidence="2 5">
    <name type="scientific">Puccinia graminis f. sp. tritici</name>
    <dbReference type="NCBI Taxonomy" id="56615"/>
    <lineage>
        <taxon>Eukaryota</taxon>
        <taxon>Fungi</taxon>
        <taxon>Dikarya</taxon>
        <taxon>Basidiomycota</taxon>
        <taxon>Pucciniomycotina</taxon>
        <taxon>Pucciniomycetes</taxon>
        <taxon>Pucciniales</taxon>
        <taxon>Pucciniaceae</taxon>
        <taxon>Puccinia</taxon>
    </lineage>
</organism>
<sequence length="161" mass="17758">MILGVLSASSGRQFVALPCTSGGQEHRLGPPPARQGFHAPAINLNINAEGNVKYPPLRTGRDIFQMSPFQLLSLPSRSLTEPIVCDHAVFRVAPPPCNDTTAVTKASPRSKNHIQASESGSSQGRYFDLPQEELKNSRRPGSKRRRRYRPHCLNLKIPPKL</sequence>
<proteinExistence type="predicted"/>
<feature type="compositionally biased region" description="Polar residues" evidence="1">
    <location>
        <begin position="99"/>
        <end position="124"/>
    </location>
</feature>
<evidence type="ECO:0000313" key="5">
    <source>
        <dbReference type="Proteomes" id="UP000325313"/>
    </source>
</evidence>
<protein>
    <submittedName>
        <fullName evidence="2">Uncharacterized protein</fullName>
    </submittedName>
</protein>
<dbReference type="AlphaFoldDB" id="A0A5B0LSP5"/>
<name>A0A5B0LSP5_PUCGR</name>
<gene>
    <name evidence="3" type="ORF">PGT21_014583</name>
    <name evidence="2" type="ORF">PGTUg99_014829</name>
</gene>
<keyword evidence="4" id="KW-1185">Reference proteome</keyword>
<evidence type="ECO:0000313" key="3">
    <source>
        <dbReference type="EMBL" id="KAA1071665.1"/>
    </source>
</evidence>
<evidence type="ECO:0000313" key="2">
    <source>
        <dbReference type="EMBL" id="KAA1067106.1"/>
    </source>
</evidence>
<evidence type="ECO:0000256" key="1">
    <source>
        <dbReference type="SAM" id="MobiDB-lite"/>
    </source>
</evidence>
<evidence type="ECO:0000313" key="4">
    <source>
        <dbReference type="Proteomes" id="UP000324748"/>
    </source>
</evidence>
<feature type="region of interest" description="Disordered" evidence="1">
    <location>
        <begin position="99"/>
        <end position="150"/>
    </location>
</feature>
<comment type="caution">
    <text evidence="2">The sequence shown here is derived from an EMBL/GenBank/DDBJ whole genome shotgun (WGS) entry which is preliminary data.</text>
</comment>
<dbReference type="EMBL" id="VSWC01000170">
    <property type="protein sequence ID" value="KAA1071665.1"/>
    <property type="molecule type" value="Genomic_DNA"/>
</dbReference>
<feature type="compositionally biased region" description="Basic residues" evidence="1">
    <location>
        <begin position="137"/>
        <end position="150"/>
    </location>
</feature>
<accession>A0A5B0LSP5</accession>
<dbReference type="Proteomes" id="UP000324748">
    <property type="component" value="Unassembled WGS sequence"/>
</dbReference>
<reference evidence="4 5" key="1">
    <citation type="submission" date="2019-05" db="EMBL/GenBank/DDBJ databases">
        <title>Emergence of the Ug99 lineage of the wheat stem rust pathogen through somatic hybridization.</title>
        <authorList>
            <person name="Li F."/>
            <person name="Upadhyaya N.M."/>
            <person name="Sperschneider J."/>
            <person name="Matny O."/>
            <person name="Nguyen-Phuc H."/>
            <person name="Mago R."/>
            <person name="Raley C."/>
            <person name="Miller M.E."/>
            <person name="Silverstein K.A.T."/>
            <person name="Henningsen E."/>
            <person name="Hirsch C.D."/>
            <person name="Visser B."/>
            <person name="Pretorius Z.A."/>
            <person name="Steffenson B.J."/>
            <person name="Schwessinger B."/>
            <person name="Dodds P.N."/>
            <person name="Figueroa M."/>
        </authorList>
    </citation>
    <scope>NUCLEOTIDE SEQUENCE [LARGE SCALE GENOMIC DNA]</scope>
    <source>
        <strain evidence="3">21-0</strain>
        <strain evidence="2 5">Ug99</strain>
    </source>
</reference>
<dbReference type="Proteomes" id="UP000325313">
    <property type="component" value="Unassembled WGS sequence"/>
</dbReference>
<dbReference type="EMBL" id="VDEP01000507">
    <property type="protein sequence ID" value="KAA1067106.1"/>
    <property type="molecule type" value="Genomic_DNA"/>
</dbReference>